<dbReference type="AlphaFoldDB" id="A0AAE0XAA0"/>
<reference evidence="2" key="2">
    <citation type="submission" date="2023-06" db="EMBL/GenBank/DDBJ databases">
        <authorList>
            <consortium name="Lawrence Berkeley National Laboratory"/>
            <person name="Haridas S."/>
            <person name="Hensen N."/>
            <person name="Bonometti L."/>
            <person name="Westerberg I."/>
            <person name="Brannstrom I.O."/>
            <person name="Guillou S."/>
            <person name="Cros-Aarteil S."/>
            <person name="Calhoun S."/>
            <person name="Kuo A."/>
            <person name="Mondo S."/>
            <person name="Pangilinan J."/>
            <person name="Riley R."/>
            <person name="Labutti K."/>
            <person name="Andreopoulos B."/>
            <person name="Lipzen A."/>
            <person name="Chen C."/>
            <person name="Yanf M."/>
            <person name="Daum C."/>
            <person name="Ng V."/>
            <person name="Clum A."/>
            <person name="Steindorff A."/>
            <person name="Ohm R."/>
            <person name="Martin F."/>
            <person name="Silar P."/>
            <person name="Natvig D."/>
            <person name="Lalanne C."/>
            <person name="Gautier V."/>
            <person name="Ament-Velasquez S.L."/>
            <person name="Kruys A."/>
            <person name="Hutchinson M.I."/>
            <person name="Powell A.J."/>
            <person name="Barry K."/>
            <person name="Miller A.N."/>
            <person name="Grigoriev I.V."/>
            <person name="Debuchy R."/>
            <person name="Gladieux P."/>
            <person name="Thoren M.H."/>
            <person name="Johannesson H."/>
        </authorList>
    </citation>
    <scope>NUCLEOTIDE SEQUENCE</scope>
    <source>
        <strain evidence="2">CBS 314.62</strain>
    </source>
</reference>
<reference evidence="2" key="1">
    <citation type="journal article" date="2023" name="Mol. Phylogenet. Evol.">
        <title>Genome-scale phylogeny and comparative genomics of the fungal order Sordariales.</title>
        <authorList>
            <person name="Hensen N."/>
            <person name="Bonometti L."/>
            <person name="Westerberg I."/>
            <person name="Brannstrom I.O."/>
            <person name="Guillou S."/>
            <person name="Cros-Aarteil S."/>
            <person name="Calhoun S."/>
            <person name="Haridas S."/>
            <person name="Kuo A."/>
            <person name="Mondo S."/>
            <person name="Pangilinan J."/>
            <person name="Riley R."/>
            <person name="LaButti K."/>
            <person name="Andreopoulos B."/>
            <person name="Lipzen A."/>
            <person name="Chen C."/>
            <person name="Yan M."/>
            <person name="Daum C."/>
            <person name="Ng V."/>
            <person name="Clum A."/>
            <person name="Steindorff A."/>
            <person name="Ohm R.A."/>
            <person name="Martin F."/>
            <person name="Silar P."/>
            <person name="Natvig D.O."/>
            <person name="Lalanne C."/>
            <person name="Gautier V."/>
            <person name="Ament-Velasquez S.L."/>
            <person name="Kruys A."/>
            <person name="Hutchinson M.I."/>
            <person name="Powell A.J."/>
            <person name="Barry K."/>
            <person name="Miller A.N."/>
            <person name="Grigoriev I.V."/>
            <person name="Debuchy R."/>
            <person name="Gladieux P."/>
            <person name="Hiltunen Thoren M."/>
            <person name="Johannesson H."/>
        </authorList>
    </citation>
    <scope>NUCLEOTIDE SEQUENCE</scope>
    <source>
        <strain evidence="2">CBS 314.62</strain>
    </source>
</reference>
<evidence type="ECO:0000256" key="1">
    <source>
        <dbReference type="SAM" id="SignalP"/>
    </source>
</evidence>
<evidence type="ECO:0000313" key="2">
    <source>
        <dbReference type="EMBL" id="KAK3688748.1"/>
    </source>
</evidence>
<accession>A0AAE0XAA0</accession>
<organism evidence="2 3">
    <name type="scientific">Podospora appendiculata</name>
    <dbReference type="NCBI Taxonomy" id="314037"/>
    <lineage>
        <taxon>Eukaryota</taxon>
        <taxon>Fungi</taxon>
        <taxon>Dikarya</taxon>
        <taxon>Ascomycota</taxon>
        <taxon>Pezizomycotina</taxon>
        <taxon>Sordariomycetes</taxon>
        <taxon>Sordariomycetidae</taxon>
        <taxon>Sordariales</taxon>
        <taxon>Podosporaceae</taxon>
        <taxon>Podospora</taxon>
    </lineage>
</organism>
<name>A0AAE0XAA0_9PEZI</name>
<gene>
    <name evidence="2" type="ORF">B0T22DRAFT_479984</name>
</gene>
<feature type="signal peptide" evidence="1">
    <location>
        <begin position="1"/>
        <end position="23"/>
    </location>
</feature>
<comment type="caution">
    <text evidence="2">The sequence shown here is derived from an EMBL/GenBank/DDBJ whole genome shotgun (WGS) entry which is preliminary data.</text>
</comment>
<proteinExistence type="predicted"/>
<dbReference type="Proteomes" id="UP001270362">
    <property type="component" value="Unassembled WGS sequence"/>
</dbReference>
<keyword evidence="1" id="KW-0732">Signal</keyword>
<dbReference type="EMBL" id="JAULSO010000002">
    <property type="protein sequence ID" value="KAK3688748.1"/>
    <property type="molecule type" value="Genomic_DNA"/>
</dbReference>
<sequence length="74" mass="7750">MMYASKIALAVAFLVDGIIGVSADQPACTSVPQAFWDCCSNCLYNVCPGDAACSTACQDACKTQYVPDCDPGPY</sequence>
<protein>
    <submittedName>
        <fullName evidence="2">Uncharacterized protein</fullName>
    </submittedName>
</protein>
<evidence type="ECO:0000313" key="3">
    <source>
        <dbReference type="Proteomes" id="UP001270362"/>
    </source>
</evidence>
<keyword evidence="3" id="KW-1185">Reference proteome</keyword>
<feature type="chain" id="PRO_5041952349" evidence="1">
    <location>
        <begin position="24"/>
        <end position="74"/>
    </location>
</feature>